<dbReference type="PANTHER" id="PTHR10587">
    <property type="entry name" value="GLYCOSYL TRANSFERASE-RELATED"/>
    <property type="match status" value="1"/>
</dbReference>
<evidence type="ECO:0000256" key="6">
    <source>
        <dbReference type="ARBA" id="ARBA00032976"/>
    </source>
</evidence>
<dbReference type="SUPFAM" id="SSF88713">
    <property type="entry name" value="Glycoside hydrolase/deacetylase"/>
    <property type="match status" value="1"/>
</dbReference>
<dbReference type="PROSITE" id="PS51677">
    <property type="entry name" value="NODB"/>
    <property type="match status" value="1"/>
</dbReference>
<keyword evidence="7" id="KW-0732">Signal</keyword>
<organism evidence="9 10">
    <name type="scientific">Sphingomonas parva</name>
    <dbReference type="NCBI Taxonomy" id="2555898"/>
    <lineage>
        <taxon>Bacteria</taxon>
        <taxon>Pseudomonadati</taxon>
        <taxon>Pseudomonadota</taxon>
        <taxon>Alphaproteobacteria</taxon>
        <taxon>Sphingomonadales</taxon>
        <taxon>Sphingomonadaceae</taxon>
        <taxon>Sphingomonas</taxon>
    </lineage>
</organism>
<evidence type="ECO:0000256" key="1">
    <source>
        <dbReference type="ARBA" id="ARBA00003236"/>
    </source>
</evidence>
<protein>
    <recommendedName>
        <fullName evidence="3">Chitooligosaccharide deacetylase</fullName>
    </recommendedName>
    <alternativeName>
        <fullName evidence="6">Nodulation protein B</fullName>
    </alternativeName>
</protein>
<comment type="caution">
    <text evidence="9">The sequence shown here is derived from an EMBL/GenBank/DDBJ whole genome shotgun (WGS) entry which is preliminary data.</text>
</comment>
<gene>
    <name evidence="9" type="ORF">E2493_13325</name>
</gene>
<comment type="function">
    <text evidence="1">Is involved in generating a small heat-stable compound (Nod), an acylated oligomer of N-acetylglucosamine, that stimulates mitosis in various plant protoplasts.</text>
</comment>
<dbReference type="Gene3D" id="3.20.20.370">
    <property type="entry name" value="Glycoside hydrolase/deacetylase"/>
    <property type="match status" value="1"/>
</dbReference>
<dbReference type="PANTHER" id="PTHR10587:SF133">
    <property type="entry name" value="CHITIN DEACETYLASE 1-RELATED"/>
    <property type="match status" value="1"/>
</dbReference>
<keyword evidence="10" id="KW-1185">Reference proteome</keyword>
<dbReference type="RefSeq" id="WP_135087576.1">
    <property type="nucleotide sequence ID" value="NZ_SPDV01000025.1"/>
</dbReference>
<feature type="signal peptide" evidence="7">
    <location>
        <begin position="1"/>
        <end position="25"/>
    </location>
</feature>
<dbReference type="Pfam" id="PF01522">
    <property type="entry name" value="Polysacc_deac_1"/>
    <property type="match status" value="1"/>
</dbReference>
<dbReference type="EMBL" id="SPDV01000025">
    <property type="protein sequence ID" value="TFI57801.1"/>
    <property type="molecule type" value="Genomic_DNA"/>
</dbReference>
<dbReference type="GO" id="GO:0016020">
    <property type="term" value="C:membrane"/>
    <property type="evidence" value="ECO:0007669"/>
    <property type="project" value="TreeGrafter"/>
</dbReference>
<evidence type="ECO:0000313" key="10">
    <source>
        <dbReference type="Proteomes" id="UP000298213"/>
    </source>
</evidence>
<dbReference type="GO" id="GO:0046872">
    <property type="term" value="F:metal ion binding"/>
    <property type="evidence" value="ECO:0007669"/>
    <property type="project" value="UniProtKB-KW"/>
</dbReference>
<dbReference type="AlphaFoldDB" id="A0A4Y8ZP68"/>
<dbReference type="InterPro" id="IPR002509">
    <property type="entry name" value="NODB_dom"/>
</dbReference>
<dbReference type="GO" id="GO:0005975">
    <property type="term" value="P:carbohydrate metabolic process"/>
    <property type="evidence" value="ECO:0007669"/>
    <property type="project" value="InterPro"/>
</dbReference>
<evidence type="ECO:0000313" key="9">
    <source>
        <dbReference type="EMBL" id="TFI57801.1"/>
    </source>
</evidence>
<reference evidence="9 10" key="1">
    <citation type="submission" date="2019-03" db="EMBL/GenBank/DDBJ databases">
        <title>Genome sequence of Sphingomonas sp. 17J27-24.</title>
        <authorList>
            <person name="Kim M."/>
            <person name="Maeng S."/>
            <person name="Sathiyaraj S."/>
        </authorList>
    </citation>
    <scope>NUCLEOTIDE SEQUENCE [LARGE SCALE GENOMIC DNA]</scope>
    <source>
        <strain evidence="9 10">17J27-24</strain>
    </source>
</reference>
<proteinExistence type="inferred from homology"/>
<dbReference type="InterPro" id="IPR050248">
    <property type="entry name" value="Polysacc_deacetylase_ArnD"/>
</dbReference>
<evidence type="ECO:0000256" key="4">
    <source>
        <dbReference type="ARBA" id="ARBA00022723"/>
    </source>
</evidence>
<dbReference type="InterPro" id="IPR011330">
    <property type="entry name" value="Glyco_hydro/deAcase_b/a-brl"/>
</dbReference>
<keyword evidence="5" id="KW-0378">Hydrolase</keyword>
<name>A0A4Y8ZP68_9SPHN</name>
<evidence type="ECO:0000256" key="5">
    <source>
        <dbReference type="ARBA" id="ARBA00022801"/>
    </source>
</evidence>
<feature type="domain" description="NodB homology" evidence="8">
    <location>
        <begin position="27"/>
        <end position="253"/>
    </location>
</feature>
<accession>A0A4Y8ZP68</accession>
<feature type="chain" id="PRO_5021332401" description="Chitooligosaccharide deacetylase" evidence="7">
    <location>
        <begin position="26"/>
        <end position="314"/>
    </location>
</feature>
<evidence type="ECO:0000259" key="8">
    <source>
        <dbReference type="PROSITE" id="PS51677"/>
    </source>
</evidence>
<sequence length="314" mass="34420">MIREAITRLVAVLLLLALAATPAAAQKRIAFTFDDAPRSPGAFLTPDQRSVKLIAALKRAGVKQAAFFVNPGNLAQPFGEGGEDRLDAYVAAGHVLANHSFSHPRLQSTDPDVYLADIDRAAAWLNGREGNRPWFRFPFLNEGGPDKAKRDALRAGLKARGLRNGYVTVDGADWHLEARAIEAARAGKAIDMDALRDLYVETQVGAAEAFDAIARKTLGRSPAHVILLHETDLAALWIDDLVAALRTKGWEIVTADEAYRDRLRKAFPDTPSAQGTLTEALAWEKGLPAPRWYARNDTKILDALFAERVLKERP</sequence>
<evidence type="ECO:0000256" key="3">
    <source>
        <dbReference type="ARBA" id="ARBA00020071"/>
    </source>
</evidence>
<evidence type="ECO:0000256" key="7">
    <source>
        <dbReference type="SAM" id="SignalP"/>
    </source>
</evidence>
<evidence type="ECO:0000256" key="2">
    <source>
        <dbReference type="ARBA" id="ARBA00010973"/>
    </source>
</evidence>
<keyword evidence="4" id="KW-0479">Metal-binding</keyword>
<dbReference type="Proteomes" id="UP000298213">
    <property type="component" value="Unassembled WGS sequence"/>
</dbReference>
<comment type="similarity">
    <text evidence="2">Belongs to the polysaccharide deacetylase family.</text>
</comment>
<dbReference type="GO" id="GO:0016810">
    <property type="term" value="F:hydrolase activity, acting on carbon-nitrogen (but not peptide) bonds"/>
    <property type="evidence" value="ECO:0007669"/>
    <property type="project" value="InterPro"/>
</dbReference>
<dbReference type="OrthoDB" id="115239at2"/>